<organism evidence="3 4">
    <name type="scientific">Methylobacterium durans</name>
    <dbReference type="NCBI Taxonomy" id="2202825"/>
    <lineage>
        <taxon>Bacteria</taxon>
        <taxon>Pseudomonadati</taxon>
        <taxon>Pseudomonadota</taxon>
        <taxon>Alphaproteobacteria</taxon>
        <taxon>Hyphomicrobiales</taxon>
        <taxon>Methylobacteriaceae</taxon>
        <taxon>Methylobacterium</taxon>
    </lineage>
</organism>
<proteinExistence type="predicted"/>
<gene>
    <name evidence="3" type="ORF">DK389_10410</name>
</gene>
<evidence type="ECO:0000313" key="3">
    <source>
        <dbReference type="EMBL" id="AWN40864.1"/>
    </source>
</evidence>
<dbReference type="EMBL" id="CP029550">
    <property type="protein sequence ID" value="AWN40864.1"/>
    <property type="molecule type" value="Genomic_DNA"/>
</dbReference>
<reference evidence="4" key="1">
    <citation type="submission" date="2018-05" db="EMBL/GenBank/DDBJ databases">
        <title>Complete Genome Sequence of Methylobacterium sp. 17SD2-17.</title>
        <authorList>
            <person name="Srinivasan S."/>
        </authorList>
    </citation>
    <scope>NUCLEOTIDE SEQUENCE [LARGE SCALE GENOMIC DNA]</scope>
    <source>
        <strain evidence="4">17SD2-17</strain>
    </source>
</reference>
<feature type="signal peptide" evidence="2">
    <location>
        <begin position="1"/>
        <end position="27"/>
    </location>
</feature>
<dbReference type="AlphaFoldDB" id="A0A2U8W438"/>
<feature type="compositionally biased region" description="Pro residues" evidence="1">
    <location>
        <begin position="77"/>
        <end position="86"/>
    </location>
</feature>
<evidence type="ECO:0000256" key="1">
    <source>
        <dbReference type="SAM" id="MobiDB-lite"/>
    </source>
</evidence>
<feature type="chain" id="PRO_5016097266" evidence="2">
    <location>
        <begin position="28"/>
        <end position="86"/>
    </location>
</feature>
<feature type="region of interest" description="Disordered" evidence="1">
    <location>
        <begin position="30"/>
        <end position="86"/>
    </location>
</feature>
<evidence type="ECO:0000256" key="2">
    <source>
        <dbReference type="SAM" id="SignalP"/>
    </source>
</evidence>
<accession>A0A2U8W438</accession>
<protein>
    <submittedName>
        <fullName evidence="3">Uncharacterized protein</fullName>
    </submittedName>
</protein>
<dbReference type="RefSeq" id="WP_109889388.1">
    <property type="nucleotide sequence ID" value="NZ_CP029550.1"/>
</dbReference>
<name>A0A2U8W438_9HYPH</name>
<sequence>MTEQRPTAMRAAPLALLALAIATPALAQGLPSSNLNSINNSLSQQSQNRQLRQQQQSDTANTRMQIRRSESFRQAPTPAPIVVPKR</sequence>
<keyword evidence="4" id="KW-1185">Reference proteome</keyword>
<dbReference type="Proteomes" id="UP000245926">
    <property type="component" value="Chromosome"/>
</dbReference>
<keyword evidence="2" id="KW-0732">Signal</keyword>
<feature type="compositionally biased region" description="Low complexity" evidence="1">
    <location>
        <begin position="30"/>
        <end position="57"/>
    </location>
</feature>
<evidence type="ECO:0000313" key="4">
    <source>
        <dbReference type="Proteomes" id="UP000245926"/>
    </source>
</evidence>
<dbReference type="KEGG" id="mets:DK389_10410"/>